<dbReference type="NCBIfam" id="TIGR00003">
    <property type="entry name" value="copper ion binding protein"/>
    <property type="match status" value="1"/>
</dbReference>
<dbReference type="CDD" id="cd00371">
    <property type="entry name" value="HMA"/>
    <property type="match status" value="2"/>
</dbReference>
<evidence type="ECO:0000313" key="19">
    <source>
        <dbReference type="EMBL" id="KAJ1726387.1"/>
    </source>
</evidence>
<dbReference type="EC" id="7.2.2.8" evidence="2"/>
<evidence type="ECO:0000256" key="13">
    <source>
        <dbReference type="ARBA" id="ARBA00023008"/>
    </source>
</evidence>
<comment type="caution">
    <text evidence="19">The sequence shown here is derived from an EMBL/GenBank/DDBJ whole genome shotgun (WGS) entry which is preliminary data.</text>
</comment>
<evidence type="ECO:0000256" key="9">
    <source>
        <dbReference type="ARBA" id="ARBA00022840"/>
    </source>
</evidence>
<dbReference type="OrthoDB" id="432719at2759"/>
<feature type="domain" description="HMA" evidence="18">
    <location>
        <begin position="90"/>
        <end position="156"/>
    </location>
</feature>
<keyword evidence="5 17" id="KW-0479">Metal-binding</keyword>
<dbReference type="InterPro" id="IPR006122">
    <property type="entry name" value="HMA_Cu_ion-bd"/>
</dbReference>
<dbReference type="FunFam" id="3.30.70.100:FF:000001">
    <property type="entry name" value="ATPase copper transporting beta"/>
    <property type="match status" value="2"/>
</dbReference>
<feature type="transmembrane region" description="Helical" evidence="17">
    <location>
        <begin position="859"/>
        <end position="882"/>
    </location>
</feature>
<dbReference type="InterPro" id="IPR001757">
    <property type="entry name" value="P_typ_ATPase"/>
</dbReference>
<evidence type="ECO:0000256" key="3">
    <source>
        <dbReference type="ARBA" id="ARBA00022448"/>
    </source>
</evidence>
<keyword evidence="6" id="KW-0677">Repeat</keyword>
<dbReference type="SUPFAM" id="SSF81653">
    <property type="entry name" value="Calcium ATPase, transduction domain A"/>
    <property type="match status" value="1"/>
</dbReference>
<dbReference type="InterPro" id="IPR036163">
    <property type="entry name" value="HMA_dom_sf"/>
</dbReference>
<evidence type="ECO:0000256" key="14">
    <source>
        <dbReference type="ARBA" id="ARBA00023065"/>
    </source>
</evidence>
<evidence type="ECO:0000256" key="4">
    <source>
        <dbReference type="ARBA" id="ARBA00022692"/>
    </source>
</evidence>
<dbReference type="CDD" id="cd02094">
    <property type="entry name" value="P-type_ATPase_Cu-like"/>
    <property type="match status" value="1"/>
</dbReference>
<keyword evidence="3" id="KW-0813">Transport</keyword>
<dbReference type="PRINTS" id="PR00119">
    <property type="entry name" value="CATATPASE"/>
</dbReference>
<dbReference type="InterPro" id="IPR008250">
    <property type="entry name" value="ATPase_P-typ_transduc_dom_A_sf"/>
</dbReference>
<evidence type="ECO:0000256" key="8">
    <source>
        <dbReference type="ARBA" id="ARBA00022796"/>
    </source>
</evidence>
<dbReference type="PROSITE" id="PS01229">
    <property type="entry name" value="COF_2"/>
    <property type="match status" value="1"/>
</dbReference>
<sequence length="988" mass="103538">TLLDPETIDITGSHITTQFEVHGMSCSSCVASIEAGLGHRDGIHSVSVSLLAQRATVQHDSSIVSDSTIARWIEDMGFEAKPLDVASRMAKVVLNVYGMTCASCVALIERTVRRESGVASVSVSLALETAAIEYYPSEIGVRKLVALVEGAGFDVLVAEGTKNNTQLESLQRTRDILAWRRRFLQSLCFSVPVIFLAKVAPHINGLAAVVLWQVIAGLPLGALLQLLLTTPLQFVVGARFYSNAFKAVRHGNANMDVLVTTGTSLAYFFSLFMLAWSVFHGRHPRPHCFFEAPAMLITFVSLGRYLENLAKGNASAALSTLMTLTPTQATLVLRDETGRVADEKRIPTELIEVGDVLRVFPGERIPADGTLIEGSSQVDESTVTGEALPVAKALGSQLVAGTVNGTGSFTMEASRVGADTTLSQIVHLVEEAQTAKAPIQAYADRVAQYFAPAVLLLALVTFSGWVLISYTGLPKPAMFQREADETGSYIVGCLKIAVAVVVVACPCALGLSTPTAVMVGTGVGAQMGVLIKGGEALEAASRIDVVVFDKTATLTMGKLSVADLGVAPAAGGGPLTQQLLVLLAGAAELGSEHPLGKAVVSYAQAMVGTGASLPALATEFDSVPGKGVSCLVTPDLAAGAAAYASRLGAGVRVLVGSVAFLEAQGVAVPPSCLADKRAQELVGRTVVVVAVAGEYAGWLALSDVLRAEAIPSVATLQGKMGVECVMVTGDQPLTAQVVAAECGIKRVYAGVSPAGKAAIIQQLQEEITVVHPGLLGRLLCLGWLPWRRNRAAHKRVAMVGDGVNDGAALAAANVGIAMKSGTDVAMEAASMVLMREDITDVVTALDLSQTIFRRIQWNYVWASVYNLVGIPLAMGLFIPSGIMMPPMFAGMAMAMSSLSVMASSLLLKMYRKPICRVPSTAALPLAPSEVQVLSGPRQGMRRGPAPAEFVVDMSDALDADDAVELHAMTPAAGASSRRGYRPLAQNAL</sequence>
<dbReference type="Pfam" id="PF00702">
    <property type="entry name" value="Hydrolase"/>
    <property type="match status" value="1"/>
</dbReference>
<reference evidence="19" key="1">
    <citation type="submission" date="2022-07" db="EMBL/GenBank/DDBJ databases">
        <title>Phylogenomic reconstructions and comparative analyses of Kickxellomycotina fungi.</title>
        <authorList>
            <person name="Reynolds N.K."/>
            <person name="Stajich J.E."/>
            <person name="Barry K."/>
            <person name="Grigoriev I.V."/>
            <person name="Crous P."/>
            <person name="Smith M.E."/>
        </authorList>
    </citation>
    <scope>NUCLEOTIDE SEQUENCE</scope>
    <source>
        <strain evidence="19">BCRC 34381</strain>
    </source>
</reference>
<evidence type="ECO:0000256" key="16">
    <source>
        <dbReference type="ARBA" id="ARBA00080126"/>
    </source>
</evidence>
<dbReference type="InterPro" id="IPR006121">
    <property type="entry name" value="HMA_dom"/>
</dbReference>
<accession>A0A9W7Y3G1</accession>
<proteinExistence type="inferred from homology"/>
<dbReference type="Gene3D" id="3.40.50.1000">
    <property type="entry name" value="HAD superfamily/HAD-like"/>
    <property type="match status" value="1"/>
</dbReference>
<dbReference type="Proteomes" id="UP001143981">
    <property type="component" value="Unassembled WGS sequence"/>
</dbReference>
<name>A0A9W7Y3G1_9FUNG</name>
<dbReference type="SUPFAM" id="SSF56784">
    <property type="entry name" value="HAD-like"/>
    <property type="match status" value="1"/>
</dbReference>
<evidence type="ECO:0000256" key="6">
    <source>
        <dbReference type="ARBA" id="ARBA00022737"/>
    </source>
</evidence>
<dbReference type="NCBIfam" id="TIGR01494">
    <property type="entry name" value="ATPase_P-type"/>
    <property type="match status" value="2"/>
</dbReference>
<feature type="transmembrane region" description="Helical" evidence="17">
    <location>
        <begin position="449"/>
        <end position="468"/>
    </location>
</feature>
<protein>
    <recommendedName>
        <fullName evidence="2">P-type Cu(+) transporter</fullName>
        <ecNumber evidence="2">7.2.2.8</ecNumber>
    </recommendedName>
    <alternativeName>
        <fullName evidence="16">Cu(2+)-ATPase</fullName>
    </alternativeName>
</protein>
<keyword evidence="9 17" id="KW-0067">ATP-binding</keyword>
<evidence type="ECO:0000256" key="7">
    <source>
        <dbReference type="ARBA" id="ARBA00022741"/>
    </source>
</evidence>
<dbReference type="SUPFAM" id="SSF81660">
    <property type="entry name" value="Metal cation-transporting ATPase, ATP-binding domain N"/>
    <property type="match status" value="1"/>
</dbReference>
<dbReference type="NCBIfam" id="TIGR01525">
    <property type="entry name" value="ATPase-IB_hvy"/>
    <property type="match status" value="1"/>
</dbReference>
<evidence type="ECO:0000256" key="17">
    <source>
        <dbReference type="RuleBase" id="RU362081"/>
    </source>
</evidence>
<evidence type="ECO:0000313" key="20">
    <source>
        <dbReference type="Proteomes" id="UP001143981"/>
    </source>
</evidence>
<dbReference type="PRINTS" id="PR00942">
    <property type="entry name" value="CUATPASEI"/>
</dbReference>
<dbReference type="PRINTS" id="PR00943">
    <property type="entry name" value="CUATPASE"/>
</dbReference>
<keyword evidence="8" id="KW-0187">Copper transport</keyword>
<dbReference type="PROSITE" id="PS00194">
    <property type="entry name" value="THIOREDOXIN_1"/>
    <property type="match status" value="1"/>
</dbReference>
<dbReference type="PANTHER" id="PTHR43520:SF8">
    <property type="entry name" value="P-TYPE CU(+) TRANSPORTER"/>
    <property type="match status" value="1"/>
</dbReference>
<evidence type="ECO:0000256" key="15">
    <source>
        <dbReference type="ARBA" id="ARBA00023136"/>
    </source>
</evidence>
<dbReference type="GO" id="GO:0005524">
    <property type="term" value="F:ATP binding"/>
    <property type="evidence" value="ECO:0007669"/>
    <property type="project" value="UniProtKB-UniRule"/>
</dbReference>
<dbReference type="GO" id="GO:0016887">
    <property type="term" value="F:ATP hydrolysis activity"/>
    <property type="evidence" value="ECO:0007669"/>
    <property type="project" value="InterPro"/>
</dbReference>
<dbReference type="GO" id="GO:0140581">
    <property type="term" value="F:P-type monovalent copper transporter activity"/>
    <property type="evidence" value="ECO:0007669"/>
    <property type="project" value="UniProtKB-EC"/>
</dbReference>
<feature type="transmembrane region" description="Helical" evidence="17">
    <location>
        <begin position="209"/>
        <end position="236"/>
    </location>
</feature>
<dbReference type="InterPro" id="IPR036412">
    <property type="entry name" value="HAD-like_sf"/>
</dbReference>
<dbReference type="GO" id="GO:0043682">
    <property type="term" value="F:P-type divalent copper transporter activity"/>
    <property type="evidence" value="ECO:0007669"/>
    <property type="project" value="TreeGrafter"/>
</dbReference>
<gene>
    <name evidence="19" type="primary">CCC2</name>
    <name evidence="19" type="ORF">LPJ61_005221</name>
</gene>
<dbReference type="EMBL" id="JANBOI010001591">
    <property type="protein sequence ID" value="KAJ1726387.1"/>
    <property type="molecule type" value="Genomic_DNA"/>
</dbReference>
<dbReference type="InterPro" id="IPR023214">
    <property type="entry name" value="HAD_sf"/>
</dbReference>
<dbReference type="Gene3D" id="3.30.70.100">
    <property type="match status" value="2"/>
</dbReference>
<dbReference type="GO" id="GO:0016020">
    <property type="term" value="C:membrane"/>
    <property type="evidence" value="ECO:0007669"/>
    <property type="project" value="UniProtKB-SubCell"/>
</dbReference>
<keyword evidence="13" id="KW-0186">Copper</keyword>
<dbReference type="InterPro" id="IPR023298">
    <property type="entry name" value="ATPase_P-typ_TM_dom_sf"/>
</dbReference>
<dbReference type="GO" id="GO:0005507">
    <property type="term" value="F:copper ion binding"/>
    <property type="evidence" value="ECO:0007669"/>
    <property type="project" value="InterPro"/>
</dbReference>
<feature type="transmembrane region" description="Helical" evidence="17">
    <location>
        <begin position="488"/>
        <end position="511"/>
    </location>
</feature>
<organism evidence="19 20">
    <name type="scientific">Coemansia biformis</name>
    <dbReference type="NCBI Taxonomy" id="1286918"/>
    <lineage>
        <taxon>Eukaryota</taxon>
        <taxon>Fungi</taxon>
        <taxon>Fungi incertae sedis</taxon>
        <taxon>Zoopagomycota</taxon>
        <taxon>Kickxellomycotina</taxon>
        <taxon>Kickxellomycetes</taxon>
        <taxon>Kickxellales</taxon>
        <taxon>Kickxellaceae</taxon>
        <taxon>Coemansia</taxon>
    </lineage>
</organism>
<dbReference type="InterPro" id="IPR023299">
    <property type="entry name" value="ATPase_P-typ_cyto_dom_N"/>
</dbReference>
<keyword evidence="11" id="KW-1278">Translocase</keyword>
<keyword evidence="12 17" id="KW-1133">Transmembrane helix</keyword>
<evidence type="ECO:0000256" key="5">
    <source>
        <dbReference type="ARBA" id="ARBA00022723"/>
    </source>
</evidence>
<dbReference type="FunFam" id="2.70.150.10:FF:000002">
    <property type="entry name" value="Copper-transporting ATPase 1, putative"/>
    <property type="match status" value="1"/>
</dbReference>
<dbReference type="Pfam" id="PF00122">
    <property type="entry name" value="E1-E2_ATPase"/>
    <property type="match status" value="1"/>
</dbReference>
<evidence type="ECO:0000259" key="18">
    <source>
        <dbReference type="PROSITE" id="PS50846"/>
    </source>
</evidence>
<dbReference type="InterPro" id="IPR059000">
    <property type="entry name" value="ATPase_P-type_domA"/>
</dbReference>
<evidence type="ECO:0000256" key="2">
    <source>
        <dbReference type="ARBA" id="ARBA00012517"/>
    </source>
</evidence>
<dbReference type="PROSITE" id="PS01047">
    <property type="entry name" value="HMA_1"/>
    <property type="match status" value="2"/>
</dbReference>
<dbReference type="PROSITE" id="PS50846">
    <property type="entry name" value="HMA_2"/>
    <property type="match status" value="2"/>
</dbReference>
<keyword evidence="15 17" id="KW-0472">Membrane</keyword>
<feature type="transmembrane region" description="Helical" evidence="17">
    <location>
        <begin position="183"/>
        <end position="203"/>
    </location>
</feature>
<dbReference type="SUPFAM" id="SSF81665">
    <property type="entry name" value="Calcium ATPase, transmembrane domain M"/>
    <property type="match status" value="1"/>
</dbReference>
<dbReference type="SUPFAM" id="SSF55008">
    <property type="entry name" value="HMA, heavy metal-associated domain"/>
    <property type="match status" value="2"/>
</dbReference>
<comment type="subcellular location">
    <subcellularLocation>
        <location evidence="1">Endomembrane system</location>
        <topology evidence="1">Multi-pass membrane protein</topology>
    </subcellularLocation>
    <subcellularLocation>
        <location evidence="17">Membrane</location>
    </subcellularLocation>
</comment>
<keyword evidence="14" id="KW-0406">Ion transport</keyword>
<dbReference type="Pfam" id="PF00403">
    <property type="entry name" value="HMA"/>
    <property type="match status" value="2"/>
</dbReference>
<feature type="transmembrane region" description="Helical" evidence="17">
    <location>
        <begin position="289"/>
        <end position="306"/>
    </location>
</feature>
<keyword evidence="7 17" id="KW-0547">Nucleotide-binding</keyword>
<evidence type="ECO:0000256" key="1">
    <source>
        <dbReference type="ARBA" id="ARBA00004127"/>
    </source>
</evidence>
<dbReference type="AlphaFoldDB" id="A0A9W7Y3G1"/>
<keyword evidence="4 17" id="KW-0812">Transmembrane</keyword>
<dbReference type="Gene3D" id="3.40.1110.10">
    <property type="entry name" value="Calcium-transporting ATPase, cytoplasmic domain N"/>
    <property type="match status" value="1"/>
</dbReference>
<keyword evidence="10" id="KW-0460">Magnesium</keyword>
<feature type="transmembrane region" description="Helical" evidence="17">
    <location>
        <begin position="257"/>
        <end position="277"/>
    </location>
</feature>
<keyword evidence="20" id="KW-1185">Reference proteome</keyword>
<dbReference type="InterPro" id="IPR027256">
    <property type="entry name" value="P-typ_ATPase_IB"/>
</dbReference>
<dbReference type="InterPro" id="IPR017969">
    <property type="entry name" value="Heavy-metal-associated_CS"/>
</dbReference>
<dbReference type="Gene3D" id="2.70.150.10">
    <property type="entry name" value="Calcium-transporting ATPase, cytoplasmic transduction domain A"/>
    <property type="match status" value="1"/>
</dbReference>
<dbReference type="InterPro" id="IPR017937">
    <property type="entry name" value="Thioredoxin_CS"/>
</dbReference>
<dbReference type="PANTHER" id="PTHR43520">
    <property type="entry name" value="ATP7, ISOFORM B"/>
    <property type="match status" value="1"/>
</dbReference>
<comment type="similarity">
    <text evidence="17">Belongs to the cation transport ATPase (P-type) (TC 3.A.3) family. Type IB subfamily.</text>
</comment>
<feature type="non-terminal residue" evidence="19">
    <location>
        <position position="1"/>
    </location>
</feature>
<feature type="transmembrane region" description="Helical" evidence="17">
    <location>
        <begin position="888"/>
        <end position="907"/>
    </location>
</feature>
<evidence type="ECO:0000256" key="10">
    <source>
        <dbReference type="ARBA" id="ARBA00022842"/>
    </source>
</evidence>
<dbReference type="GO" id="GO:0012505">
    <property type="term" value="C:endomembrane system"/>
    <property type="evidence" value="ECO:0007669"/>
    <property type="project" value="UniProtKB-SubCell"/>
</dbReference>
<evidence type="ECO:0000256" key="11">
    <source>
        <dbReference type="ARBA" id="ARBA00022967"/>
    </source>
</evidence>
<dbReference type="GO" id="GO:0055070">
    <property type="term" value="P:copper ion homeostasis"/>
    <property type="evidence" value="ECO:0007669"/>
    <property type="project" value="TreeGrafter"/>
</dbReference>
<feature type="domain" description="HMA" evidence="18">
    <location>
        <begin position="15"/>
        <end position="81"/>
    </location>
</feature>
<evidence type="ECO:0000256" key="12">
    <source>
        <dbReference type="ARBA" id="ARBA00022989"/>
    </source>
</evidence>